<evidence type="ECO:0000256" key="5">
    <source>
        <dbReference type="ARBA" id="ARBA00013208"/>
    </source>
</evidence>
<evidence type="ECO:0000259" key="15">
    <source>
        <dbReference type="Pfam" id="PF10502"/>
    </source>
</evidence>
<dbReference type="NCBIfam" id="TIGR02227">
    <property type="entry name" value="sigpep_I_bact"/>
    <property type="match status" value="1"/>
</dbReference>
<dbReference type="GO" id="GO:0009534">
    <property type="term" value="C:chloroplast thylakoid"/>
    <property type="evidence" value="ECO:0007669"/>
    <property type="project" value="UniProtKB-ARBA"/>
</dbReference>
<dbReference type="GO" id="GO:0016020">
    <property type="term" value="C:membrane"/>
    <property type="evidence" value="ECO:0007669"/>
    <property type="project" value="UniProtKB-SubCell"/>
</dbReference>
<keyword evidence="8" id="KW-0645">Protease</keyword>
<reference evidence="17" key="1">
    <citation type="submission" date="2024-07" db="EMBL/GenBank/DDBJ databases">
        <title>Two chromosome-level genome assemblies of Korean endemic species Abeliophyllum distichum and Forsythia ovata (Oleaceae).</title>
        <authorList>
            <person name="Jang H."/>
        </authorList>
    </citation>
    <scope>NUCLEOTIDE SEQUENCE [LARGE SCALE GENOMIC DNA]</scope>
</reference>
<dbReference type="PANTHER" id="PTHR43390:SF2">
    <property type="entry name" value="THYLAKOIDAL PROCESSING PEPTIDASE 2, CHLOROPLASTIC-RELATED"/>
    <property type="match status" value="1"/>
</dbReference>
<keyword evidence="9" id="KW-0378">Hydrolase</keyword>
<keyword evidence="10" id="KW-0809">Transit peptide</keyword>
<dbReference type="InterPro" id="IPR000223">
    <property type="entry name" value="Pept_S26A_signal_pept_1"/>
</dbReference>
<keyword evidence="17" id="KW-1185">Reference proteome</keyword>
<dbReference type="CDD" id="cd06530">
    <property type="entry name" value="S26_SPase_I"/>
    <property type="match status" value="1"/>
</dbReference>
<evidence type="ECO:0000256" key="9">
    <source>
        <dbReference type="ARBA" id="ARBA00022801"/>
    </source>
</evidence>
<dbReference type="FunFam" id="2.10.109.10:FF:000012">
    <property type="entry name" value="Peptidase/ serine-type peptidase"/>
    <property type="match status" value="1"/>
</dbReference>
<gene>
    <name evidence="16" type="ORF">Fot_24903</name>
</gene>
<feature type="chain" id="PRO_5044757055" description="signal peptidase I" evidence="14">
    <location>
        <begin position="18"/>
        <end position="453"/>
    </location>
</feature>
<comment type="catalytic activity">
    <reaction evidence="1">
        <text>Cleavage of hydrophobic, N-terminal signal or leader sequences from secreted and periplasmic proteins.</text>
        <dbReference type="EC" id="3.4.21.89"/>
    </reaction>
</comment>
<evidence type="ECO:0000256" key="3">
    <source>
        <dbReference type="ARBA" id="ARBA00004370"/>
    </source>
</evidence>
<keyword evidence="6" id="KW-0150">Chloroplast</keyword>
<dbReference type="InterPro" id="IPR019756">
    <property type="entry name" value="Pept_S26A_signal_pept_1_Ser-AS"/>
</dbReference>
<dbReference type="Gene3D" id="2.10.109.10">
    <property type="entry name" value="Umud Fragment, subunit A"/>
    <property type="match status" value="1"/>
</dbReference>
<dbReference type="PROSITE" id="PS00761">
    <property type="entry name" value="SPASE_I_3"/>
    <property type="match status" value="1"/>
</dbReference>
<feature type="compositionally biased region" description="Basic and acidic residues" evidence="13">
    <location>
        <begin position="376"/>
        <end position="395"/>
    </location>
</feature>
<evidence type="ECO:0000256" key="8">
    <source>
        <dbReference type="ARBA" id="ARBA00022670"/>
    </source>
</evidence>
<dbReference type="EMBL" id="JBFOLJ010000007">
    <property type="protein sequence ID" value="KAL2520980.1"/>
    <property type="molecule type" value="Genomic_DNA"/>
</dbReference>
<evidence type="ECO:0000256" key="12">
    <source>
        <dbReference type="PIRSR" id="PIRSR600223-1"/>
    </source>
</evidence>
<feature type="region of interest" description="Disordered" evidence="13">
    <location>
        <begin position="372"/>
        <end position="407"/>
    </location>
</feature>
<dbReference type="GO" id="GO:0009003">
    <property type="term" value="F:signal peptidase activity"/>
    <property type="evidence" value="ECO:0007669"/>
    <property type="project" value="UniProtKB-EC"/>
</dbReference>
<feature type="active site" evidence="12">
    <location>
        <position position="283"/>
    </location>
</feature>
<dbReference type="PRINTS" id="PR00727">
    <property type="entry name" value="LEADERPTASE"/>
</dbReference>
<dbReference type="GO" id="GO:0006508">
    <property type="term" value="P:proteolysis"/>
    <property type="evidence" value="ECO:0007669"/>
    <property type="project" value="UniProtKB-KW"/>
</dbReference>
<dbReference type="SUPFAM" id="SSF51306">
    <property type="entry name" value="LexA/Signal peptidase"/>
    <property type="match status" value="1"/>
</dbReference>
<accession>A0ABD1U7I0</accession>
<dbReference type="EC" id="3.4.21.89" evidence="5"/>
<dbReference type="InterPro" id="IPR019758">
    <property type="entry name" value="Pept_S26A_signal_pept_1_CS"/>
</dbReference>
<comment type="similarity">
    <text evidence="4">Belongs to the peptidase S26 family.</text>
</comment>
<evidence type="ECO:0000256" key="11">
    <source>
        <dbReference type="ARBA" id="ARBA00023136"/>
    </source>
</evidence>
<dbReference type="PROSITE" id="PS00501">
    <property type="entry name" value="SPASE_I_1"/>
    <property type="match status" value="1"/>
</dbReference>
<evidence type="ECO:0000256" key="2">
    <source>
        <dbReference type="ARBA" id="ARBA00004229"/>
    </source>
</evidence>
<sequence>MAIRFAVFFLYIAQSIAISATSNCPDSLFHNCVCDTYSRVFHHPPSQKPDSSYSDFLLSKSKSKPISTAPSFSPTSTLAGEIAGESRKSPLVMGLISLMKQSTGVPNVGVFGISPFKAWSITPFLQGSKWLPCNELASTEVDRGGTRCISGGSEGVIENGNANKCSEAFLMAKSGGSSLKVFLPNSRISHSWFSKFMNLCFCSEDAKAAFTAFSVSVLFKSSLAEPRSIPSTSMYPTLNVGDRILAEKVSYIFKNPEVSDIVIFKVPQILQDIGYSSGDIFIKRIVAKAGDYVEVSGGKLLVNGIAEEEDFILEPLAYEMDPVLVPEGYVFVMGDNRNNSFDSHNWGPLPIKNIVGRSVFRYWPPSRVSDTLYDSSRQRDTEEPHVLQLNDDSKTESQPGAKVLQSPGQHDVNVADKIHPSNCSPPIKGLQTVVHKHQSIDNFEPSVIKVIEI</sequence>
<keyword evidence="14" id="KW-0732">Signal</keyword>
<dbReference type="Pfam" id="PF10502">
    <property type="entry name" value="Peptidase_S26"/>
    <property type="match status" value="1"/>
</dbReference>
<evidence type="ECO:0000256" key="14">
    <source>
        <dbReference type="SAM" id="SignalP"/>
    </source>
</evidence>
<keyword evidence="7" id="KW-0934">Plastid</keyword>
<evidence type="ECO:0000313" key="16">
    <source>
        <dbReference type="EMBL" id="KAL2520980.1"/>
    </source>
</evidence>
<name>A0ABD1U7I0_9LAMI</name>
<evidence type="ECO:0000256" key="6">
    <source>
        <dbReference type="ARBA" id="ARBA00022528"/>
    </source>
</evidence>
<evidence type="ECO:0000256" key="4">
    <source>
        <dbReference type="ARBA" id="ARBA00009370"/>
    </source>
</evidence>
<evidence type="ECO:0000256" key="13">
    <source>
        <dbReference type="SAM" id="MobiDB-lite"/>
    </source>
</evidence>
<dbReference type="InterPro" id="IPR036286">
    <property type="entry name" value="LexA/Signal_pep-like_sf"/>
</dbReference>
<feature type="active site" evidence="12">
    <location>
        <position position="233"/>
    </location>
</feature>
<dbReference type="Proteomes" id="UP001604277">
    <property type="component" value="Unassembled WGS sequence"/>
</dbReference>
<evidence type="ECO:0000256" key="7">
    <source>
        <dbReference type="ARBA" id="ARBA00022640"/>
    </source>
</evidence>
<protein>
    <recommendedName>
        <fullName evidence="5">signal peptidase I</fullName>
        <ecNumber evidence="5">3.4.21.89</ecNumber>
    </recommendedName>
</protein>
<feature type="domain" description="Peptidase S26" evidence="15">
    <location>
        <begin position="206"/>
        <end position="363"/>
    </location>
</feature>
<evidence type="ECO:0000313" key="17">
    <source>
        <dbReference type="Proteomes" id="UP001604277"/>
    </source>
</evidence>
<keyword evidence="11" id="KW-0472">Membrane</keyword>
<comment type="caution">
    <text evidence="16">The sequence shown here is derived from an EMBL/GenBank/DDBJ whole genome shotgun (WGS) entry which is preliminary data.</text>
</comment>
<dbReference type="GO" id="GO:0051604">
    <property type="term" value="P:protein maturation"/>
    <property type="evidence" value="ECO:0007669"/>
    <property type="project" value="UniProtKB-ARBA"/>
</dbReference>
<feature type="signal peptide" evidence="14">
    <location>
        <begin position="1"/>
        <end position="17"/>
    </location>
</feature>
<evidence type="ECO:0000256" key="1">
    <source>
        <dbReference type="ARBA" id="ARBA00000677"/>
    </source>
</evidence>
<dbReference type="AlphaFoldDB" id="A0ABD1U7I0"/>
<evidence type="ECO:0000256" key="10">
    <source>
        <dbReference type="ARBA" id="ARBA00022946"/>
    </source>
</evidence>
<proteinExistence type="inferred from homology"/>
<comment type="subcellular location">
    <subcellularLocation>
        <location evidence="3">Membrane</location>
    </subcellularLocation>
    <subcellularLocation>
        <location evidence="2">Plastid</location>
        <location evidence="2">Chloroplast</location>
    </subcellularLocation>
</comment>
<organism evidence="16 17">
    <name type="scientific">Forsythia ovata</name>
    <dbReference type="NCBI Taxonomy" id="205694"/>
    <lineage>
        <taxon>Eukaryota</taxon>
        <taxon>Viridiplantae</taxon>
        <taxon>Streptophyta</taxon>
        <taxon>Embryophyta</taxon>
        <taxon>Tracheophyta</taxon>
        <taxon>Spermatophyta</taxon>
        <taxon>Magnoliopsida</taxon>
        <taxon>eudicotyledons</taxon>
        <taxon>Gunneridae</taxon>
        <taxon>Pentapetalae</taxon>
        <taxon>asterids</taxon>
        <taxon>lamiids</taxon>
        <taxon>Lamiales</taxon>
        <taxon>Oleaceae</taxon>
        <taxon>Forsythieae</taxon>
        <taxon>Forsythia</taxon>
    </lineage>
</organism>
<dbReference type="InterPro" id="IPR019533">
    <property type="entry name" value="Peptidase_S26"/>
</dbReference>
<dbReference type="PANTHER" id="PTHR43390">
    <property type="entry name" value="SIGNAL PEPTIDASE I"/>
    <property type="match status" value="1"/>
</dbReference>